<protein>
    <submittedName>
        <fullName evidence="1">Uncharacterized protein</fullName>
    </submittedName>
</protein>
<evidence type="ECO:0000313" key="1">
    <source>
        <dbReference type="EnsemblPlants" id="AET1Gv20283200.29"/>
    </source>
</evidence>
<evidence type="ECO:0000313" key="2">
    <source>
        <dbReference type="Proteomes" id="UP000015105"/>
    </source>
</evidence>
<proteinExistence type="predicted"/>
<dbReference type="AlphaFoldDB" id="A0A452Y405"/>
<organism evidence="1 2">
    <name type="scientific">Aegilops tauschii subsp. strangulata</name>
    <name type="common">Goatgrass</name>
    <dbReference type="NCBI Taxonomy" id="200361"/>
    <lineage>
        <taxon>Eukaryota</taxon>
        <taxon>Viridiplantae</taxon>
        <taxon>Streptophyta</taxon>
        <taxon>Embryophyta</taxon>
        <taxon>Tracheophyta</taxon>
        <taxon>Spermatophyta</taxon>
        <taxon>Magnoliopsida</taxon>
        <taxon>Liliopsida</taxon>
        <taxon>Poales</taxon>
        <taxon>Poaceae</taxon>
        <taxon>BOP clade</taxon>
        <taxon>Pooideae</taxon>
        <taxon>Triticodae</taxon>
        <taxon>Triticeae</taxon>
        <taxon>Triticinae</taxon>
        <taxon>Aegilops</taxon>
    </lineage>
</organism>
<reference evidence="1" key="3">
    <citation type="journal article" date="2017" name="Nature">
        <title>Genome sequence of the progenitor of the wheat D genome Aegilops tauschii.</title>
        <authorList>
            <person name="Luo M.C."/>
            <person name="Gu Y.Q."/>
            <person name="Puiu D."/>
            <person name="Wang H."/>
            <person name="Twardziok S.O."/>
            <person name="Deal K.R."/>
            <person name="Huo N."/>
            <person name="Zhu T."/>
            <person name="Wang L."/>
            <person name="Wang Y."/>
            <person name="McGuire P.E."/>
            <person name="Liu S."/>
            <person name="Long H."/>
            <person name="Ramasamy R.K."/>
            <person name="Rodriguez J.C."/>
            <person name="Van S.L."/>
            <person name="Yuan L."/>
            <person name="Wang Z."/>
            <person name="Xia Z."/>
            <person name="Xiao L."/>
            <person name="Anderson O.D."/>
            <person name="Ouyang S."/>
            <person name="Liang Y."/>
            <person name="Zimin A.V."/>
            <person name="Pertea G."/>
            <person name="Qi P."/>
            <person name="Bennetzen J.L."/>
            <person name="Dai X."/>
            <person name="Dawson M.W."/>
            <person name="Muller H.G."/>
            <person name="Kugler K."/>
            <person name="Rivarola-Duarte L."/>
            <person name="Spannagl M."/>
            <person name="Mayer K.F.X."/>
            <person name="Lu F.H."/>
            <person name="Bevan M.W."/>
            <person name="Leroy P."/>
            <person name="Li P."/>
            <person name="You F.M."/>
            <person name="Sun Q."/>
            <person name="Liu Z."/>
            <person name="Lyons E."/>
            <person name="Wicker T."/>
            <person name="Salzberg S.L."/>
            <person name="Devos K.M."/>
            <person name="Dvorak J."/>
        </authorList>
    </citation>
    <scope>NUCLEOTIDE SEQUENCE [LARGE SCALE GENOMIC DNA]</scope>
    <source>
        <strain evidence="1">cv. AL8/78</strain>
    </source>
</reference>
<accession>A0A452Y405</accession>
<name>A0A452Y405_AEGTS</name>
<sequence>MKSMLGFHLVDMEIQLQKTCLAATRICKLQ</sequence>
<reference evidence="1" key="5">
    <citation type="journal article" date="2021" name="G3 (Bethesda)">
        <title>Aegilops tauschii genome assembly Aet v5.0 features greater sequence contiguity and improved annotation.</title>
        <authorList>
            <person name="Wang L."/>
            <person name="Zhu T."/>
            <person name="Rodriguez J.C."/>
            <person name="Deal K.R."/>
            <person name="Dubcovsky J."/>
            <person name="McGuire P.E."/>
            <person name="Lux T."/>
            <person name="Spannagl M."/>
            <person name="Mayer K.F.X."/>
            <person name="Baldrich P."/>
            <person name="Meyers B.C."/>
            <person name="Huo N."/>
            <person name="Gu Y.Q."/>
            <person name="Zhou H."/>
            <person name="Devos K.M."/>
            <person name="Bennetzen J.L."/>
            <person name="Unver T."/>
            <person name="Budak H."/>
            <person name="Gulick P.J."/>
            <person name="Galiba G."/>
            <person name="Kalapos B."/>
            <person name="Nelson D.R."/>
            <person name="Li P."/>
            <person name="You F.M."/>
            <person name="Luo M.C."/>
            <person name="Dvorak J."/>
        </authorList>
    </citation>
    <scope>NUCLEOTIDE SEQUENCE [LARGE SCALE GENOMIC DNA]</scope>
    <source>
        <strain evidence="1">cv. AL8/78</strain>
    </source>
</reference>
<dbReference type="EnsemblPlants" id="AET1Gv20283200.29">
    <property type="protein sequence ID" value="AET1Gv20283200.29"/>
    <property type="gene ID" value="AET1Gv20283200"/>
</dbReference>
<reference evidence="2" key="1">
    <citation type="journal article" date="2014" name="Science">
        <title>Ancient hybridizations among the ancestral genomes of bread wheat.</title>
        <authorList>
            <consortium name="International Wheat Genome Sequencing Consortium,"/>
            <person name="Marcussen T."/>
            <person name="Sandve S.R."/>
            <person name="Heier L."/>
            <person name="Spannagl M."/>
            <person name="Pfeifer M."/>
            <person name="Jakobsen K.S."/>
            <person name="Wulff B.B."/>
            <person name="Steuernagel B."/>
            <person name="Mayer K.F."/>
            <person name="Olsen O.A."/>
        </authorList>
    </citation>
    <scope>NUCLEOTIDE SEQUENCE [LARGE SCALE GENOMIC DNA]</scope>
    <source>
        <strain evidence="2">cv. AL8/78</strain>
    </source>
</reference>
<dbReference type="Gramene" id="AET1Gv20283200.29">
    <property type="protein sequence ID" value="AET1Gv20283200.29"/>
    <property type="gene ID" value="AET1Gv20283200"/>
</dbReference>
<dbReference type="Proteomes" id="UP000015105">
    <property type="component" value="Chromosome 1D"/>
</dbReference>
<reference evidence="2" key="2">
    <citation type="journal article" date="2017" name="Nat. Plants">
        <title>The Aegilops tauschii genome reveals multiple impacts of transposons.</title>
        <authorList>
            <person name="Zhao G."/>
            <person name="Zou C."/>
            <person name="Li K."/>
            <person name="Wang K."/>
            <person name="Li T."/>
            <person name="Gao L."/>
            <person name="Zhang X."/>
            <person name="Wang H."/>
            <person name="Yang Z."/>
            <person name="Liu X."/>
            <person name="Jiang W."/>
            <person name="Mao L."/>
            <person name="Kong X."/>
            <person name="Jiao Y."/>
            <person name="Jia J."/>
        </authorList>
    </citation>
    <scope>NUCLEOTIDE SEQUENCE [LARGE SCALE GENOMIC DNA]</scope>
    <source>
        <strain evidence="2">cv. AL8/78</strain>
    </source>
</reference>
<reference evidence="1" key="4">
    <citation type="submission" date="2019-03" db="UniProtKB">
        <authorList>
            <consortium name="EnsemblPlants"/>
        </authorList>
    </citation>
    <scope>IDENTIFICATION</scope>
</reference>
<keyword evidence="2" id="KW-1185">Reference proteome</keyword>